<reference evidence="2" key="1">
    <citation type="journal article" date="2019" name="Int. J. Syst. Evol. Microbiol.">
        <title>The Global Catalogue of Microorganisms (GCM) 10K type strain sequencing project: providing services to taxonomists for standard genome sequencing and annotation.</title>
        <authorList>
            <consortium name="The Broad Institute Genomics Platform"/>
            <consortium name="The Broad Institute Genome Sequencing Center for Infectious Disease"/>
            <person name="Wu L."/>
            <person name="Ma J."/>
        </authorList>
    </citation>
    <scope>NUCLEOTIDE SEQUENCE [LARGE SCALE GENOMIC DNA]</scope>
    <source>
        <strain evidence="2">CGMCC 4.7323</strain>
    </source>
</reference>
<evidence type="ECO:0000313" key="2">
    <source>
        <dbReference type="Proteomes" id="UP000600080"/>
    </source>
</evidence>
<evidence type="ECO:0000313" key="1">
    <source>
        <dbReference type="EMBL" id="GGN44931.1"/>
    </source>
</evidence>
<gene>
    <name evidence="1" type="ORF">GCM10012285_28080</name>
</gene>
<proteinExistence type="predicted"/>
<organism evidence="1 2">
    <name type="scientific">Streptomyces kronopolitis</name>
    <dbReference type="NCBI Taxonomy" id="1612435"/>
    <lineage>
        <taxon>Bacteria</taxon>
        <taxon>Bacillati</taxon>
        <taxon>Actinomycetota</taxon>
        <taxon>Actinomycetes</taxon>
        <taxon>Kitasatosporales</taxon>
        <taxon>Streptomycetaceae</taxon>
        <taxon>Streptomyces</taxon>
    </lineage>
</organism>
<keyword evidence="2" id="KW-1185">Reference proteome</keyword>
<dbReference type="RefSeq" id="WP_189097930.1">
    <property type="nucleotide sequence ID" value="NZ_BMND01000009.1"/>
</dbReference>
<sequence>MDLLANGTLALAHGKVRLCRACDHMTGEVDHACRACTTDAGTRPAIRQLLVHDRPEGRPVLERADFHANRASMPAHLVNLAQSAPQRLLLSRTRACGISLGPLGLDANLVLDPRLGLHLTVLAAAAQRGEDPVMTLTENAAAHIVAYGAPVRRWGGMQLRYALHGCIPYDQHALAINATVCRIWCAVCWSTARTTR</sequence>
<comment type="caution">
    <text evidence="1">The sequence shown here is derived from an EMBL/GenBank/DDBJ whole genome shotgun (WGS) entry which is preliminary data.</text>
</comment>
<dbReference type="EMBL" id="BMND01000009">
    <property type="protein sequence ID" value="GGN44931.1"/>
    <property type="molecule type" value="Genomic_DNA"/>
</dbReference>
<name>A0ABQ2JCR1_9ACTN</name>
<protein>
    <submittedName>
        <fullName evidence="1">Uncharacterized protein</fullName>
    </submittedName>
</protein>
<accession>A0ABQ2JCR1</accession>
<dbReference type="GeneID" id="301548576"/>
<dbReference type="Proteomes" id="UP000600080">
    <property type="component" value="Unassembled WGS sequence"/>
</dbReference>